<sequence>MKKSVLAMSLAMIGILGGCITVEGGMSGEGSDAAVADIGRQAMPANYGWAAASGPVTGGSAATPENDFTVSTRKELFDAVAKAGKLPKIIRIKGTINLSTDDSGRELTEKDYAVAPYNFNEYMKTYAPAVWNTKLESNGRPNRKLTGPQEEARDASVKKQRDQITLKLPSNTTLVGLGSDAKIVKGNVWIGPESENVIIRNIAFEDAFDYFPAWDPADSFKIDKSYPGCQDNYVDANTGPQKCPGGRWNSEYDSISVNGGKRVWIDHCSFNDGDRPDHLFPAPYPFPHNEVTQKLQHHDGMVDITNAADFVTISYSVFKDHDKAFLIGGSDSSKIDPGKLNVTLHSNYFENVGQRAPRVRFGKVHVYNNYFVADATGLGVGNTAIEKHRYELEHKPKTANIARGLVGVGKDSAIYSEANVFEIKNGGADIAVSTYGGAKVFFDQGSVLNGKAVDLLAETNAAGGTPLKADVGWKPTLYGKQVLPAAEVPAYVKANAGPGKL</sequence>
<keyword evidence="1 2" id="KW-0456">Lyase</keyword>
<organism evidence="6 7">
    <name type="scientific">Uliginosibacterium paludis</name>
    <dbReference type="NCBI Taxonomy" id="1615952"/>
    <lineage>
        <taxon>Bacteria</taxon>
        <taxon>Pseudomonadati</taxon>
        <taxon>Pseudomonadota</taxon>
        <taxon>Betaproteobacteria</taxon>
        <taxon>Rhodocyclales</taxon>
        <taxon>Zoogloeaceae</taxon>
        <taxon>Uliginosibacterium</taxon>
    </lineage>
</organism>
<feature type="compositionally biased region" description="Basic and acidic residues" evidence="3">
    <location>
        <begin position="150"/>
        <end position="160"/>
    </location>
</feature>
<evidence type="ECO:0000256" key="1">
    <source>
        <dbReference type="ARBA" id="ARBA00023239"/>
    </source>
</evidence>
<dbReference type="InterPro" id="IPR011050">
    <property type="entry name" value="Pectin_lyase_fold/virulence"/>
</dbReference>
<evidence type="ECO:0000313" key="6">
    <source>
        <dbReference type="EMBL" id="MET1491159.1"/>
    </source>
</evidence>
<name>A0ABV2CTC1_9RHOO</name>
<dbReference type="InterPro" id="IPR002022">
    <property type="entry name" value="Pec_lyase"/>
</dbReference>
<accession>A0ABV2CTC1</accession>
<dbReference type="Pfam" id="PF00544">
    <property type="entry name" value="Pectate_lyase_4"/>
    <property type="match status" value="1"/>
</dbReference>
<dbReference type="Proteomes" id="UP001548590">
    <property type="component" value="Unassembled WGS sequence"/>
</dbReference>
<gene>
    <name evidence="6" type="ORF">ABVT11_15070</name>
</gene>
<feature type="domain" description="Pectate lyase" evidence="5">
    <location>
        <begin position="136"/>
        <end position="396"/>
    </location>
</feature>
<evidence type="ECO:0000256" key="2">
    <source>
        <dbReference type="RuleBase" id="RU361173"/>
    </source>
</evidence>
<comment type="subcellular location">
    <subcellularLocation>
        <location evidence="2">Secreted</location>
    </subcellularLocation>
</comment>
<proteinExistence type="inferred from homology"/>
<dbReference type="EMBL" id="JBEWLZ010000009">
    <property type="protein sequence ID" value="MET1491159.1"/>
    <property type="molecule type" value="Genomic_DNA"/>
</dbReference>
<dbReference type="SMART" id="SM00656">
    <property type="entry name" value="Amb_all"/>
    <property type="match status" value="1"/>
</dbReference>
<keyword evidence="7" id="KW-1185">Reference proteome</keyword>
<dbReference type="RefSeq" id="WP_345928674.1">
    <property type="nucleotide sequence ID" value="NZ_JBDIVF010000007.1"/>
</dbReference>
<evidence type="ECO:0000313" key="7">
    <source>
        <dbReference type="Proteomes" id="UP001548590"/>
    </source>
</evidence>
<feature type="region of interest" description="Disordered" evidence="3">
    <location>
        <begin position="137"/>
        <end position="160"/>
    </location>
</feature>
<evidence type="ECO:0000256" key="3">
    <source>
        <dbReference type="SAM" id="MobiDB-lite"/>
    </source>
</evidence>
<feature type="signal peptide" evidence="4">
    <location>
        <begin position="1"/>
        <end position="18"/>
    </location>
</feature>
<protein>
    <submittedName>
        <fullName evidence="6">PbsX family transcriptional regulator</fullName>
    </submittedName>
</protein>
<comment type="caution">
    <text evidence="6">The sequence shown here is derived from an EMBL/GenBank/DDBJ whole genome shotgun (WGS) entry which is preliminary data.</text>
</comment>
<dbReference type="InterPro" id="IPR012334">
    <property type="entry name" value="Pectin_lyas_fold"/>
</dbReference>
<evidence type="ECO:0000256" key="4">
    <source>
        <dbReference type="SAM" id="SignalP"/>
    </source>
</evidence>
<comment type="similarity">
    <text evidence="2">Belongs to the polysaccharide lyase 1 family.</text>
</comment>
<dbReference type="Gene3D" id="2.160.20.10">
    <property type="entry name" value="Single-stranded right-handed beta-helix, Pectin lyase-like"/>
    <property type="match status" value="1"/>
</dbReference>
<keyword evidence="2" id="KW-0119">Carbohydrate metabolism</keyword>
<reference evidence="6 7" key="1">
    <citation type="submission" date="2024-07" db="EMBL/GenBank/DDBJ databases">
        <title>Uliginosibacterium paludis KCTC:42655.</title>
        <authorList>
            <person name="Kim M.K."/>
        </authorList>
    </citation>
    <scope>NUCLEOTIDE SEQUENCE [LARGE SCALE GENOMIC DNA]</scope>
    <source>
        <strain evidence="6 7">KCTC 42655</strain>
    </source>
</reference>
<dbReference type="PROSITE" id="PS51257">
    <property type="entry name" value="PROKAR_LIPOPROTEIN"/>
    <property type="match status" value="1"/>
</dbReference>
<keyword evidence="4" id="KW-0732">Signal</keyword>
<dbReference type="PANTHER" id="PTHR31683:SF18">
    <property type="entry name" value="PECTATE LYASE 21-RELATED"/>
    <property type="match status" value="1"/>
</dbReference>
<dbReference type="InterPro" id="IPR045032">
    <property type="entry name" value="PEL"/>
</dbReference>
<feature type="chain" id="PRO_5045256637" evidence="4">
    <location>
        <begin position="19"/>
        <end position="501"/>
    </location>
</feature>
<keyword evidence="2" id="KW-0624">Polysaccharide degradation</keyword>
<dbReference type="SUPFAM" id="SSF51126">
    <property type="entry name" value="Pectin lyase-like"/>
    <property type="match status" value="1"/>
</dbReference>
<dbReference type="PANTHER" id="PTHR31683">
    <property type="entry name" value="PECTATE LYASE 18-RELATED"/>
    <property type="match status" value="1"/>
</dbReference>
<evidence type="ECO:0000259" key="5">
    <source>
        <dbReference type="SMART" id="SM00656"/>
    </source>
</evidence>
<keyword evidence="2" id="KW-0964">Secreted</keyword>